<comment type="caution">
    <text evidence="1">The sequence shown here is derived from an EMBL/GenBank/DDBJ whole genome shotgun (WGS) entry which is preliminary data.</text>
</comment>
<dbReference type="EMBL" id="JACAZI010000007">
    <property type="protein sequence ID" value="KAF7356552.1"/>
    <property type="molecule type" value="Genomic_DNA"/>
</dbReference>
<evidence type="ECO:0000313" key="1">
    <source>
        <dbReference type="EMBL" id="KAF7356552.1"/>
    </source>
</evidence>
<dbReference type="Proteomes" id="UP000620124">
    <property type="component" value="Unassembled WGS sequence"/>
</dbReference>
<gene>
    <name evidence="1" type="ORF">MVEN_00988900</name>
</gene>
<dbReference type="AlphaFoldDB" id="A0A8H6YCE0"/>
<dbReference type="OrthoDB" id="3156934at2759"/>
<name>A0A8H6YCE0_9AGAR</name>
<evidence type="ECO:0000313" key="2">
    <source>
        <dbReference type="Proteomes" id="UP000620124"/>
    </source>
</evidence>
<reference evidence="1" key="1">
    <citation type="submission" date="2020-05" db="EMBL/GenBank/DDBJ databases">
        <title>Mycena genomes resolve the evolution of fungal bioluminescence.</title>
        <authorList>
            <person name="Tsai I.J."/>
        </authorList>
    </citation>
    <scope>NUCLEOTIDE SEQUENCE</scope>
    <source>
        <strain evidence="1">CCC161011</strain>
    </source>
</reference>
<dbReference type="SUPFAM" id="SSF52047">
    <property type="entry name" value="RNI-like"/>
    <property type="match status" value="1"/>
</dbReference>
<protein>
    <submittedName>
        <fullName evidence="1">F-box domain-containing protein</fullName>
    </submittedName>
</protein>
<proteinExistence type="predicted"/>
<accession>A0A8H6YCE0</accession>
<keyword evidence="2" id="KW-1185">Reference proteome</keyword>
<sequence length="580" mass="65069">MHHNRSTSTDSTSKRRVPLVVHSFRRVLDVSRFESPQHRRRRLEATRLNELAPVSSLPPELLCQIFLFHASSFPVQGNRGLGWLTVTHVIHRWREAALSCPELSANIIFRKNLVPIMLSRSKEVPLVIRVDLDTNKHLKPRHIWQNSARLGVLDVRGSQTALDIFFIDSVGKIAAPRLRSLSVVNTTMGDPLWLDAGVFHAADGRKSHMPRQLRMERCALPWNSPWYSNLTDLYLAYLHKAHGPTITMLLSVIVTSPLLEHLTLIDTKTQADGSERVFPFALRHLRTLHLIEPISVCAQILMNLTFPSIVTVVICSLPSPKDTETPSSLVHSVLCHRDFCQTYDFLRIEAPTAEHVRIATSSCSTDKTLVIDVHHGVRQLSLAPALHTLVKYSATFFSCITTLYVSTISLKIDAWRHLCKCRYLTTLTLRSGDLLPALTLLCARAMRCLGISKGAEAIVQADFDADGACNQLFPYLECITLSGIDCGDPKSAGPSVTDVLRALLWARRAGRCPIPRVRLEACENVFQQDLNYLRFLATDSFVWDGAGLNSKEKDDPGFPDIRSFSLNVFERMPFCIGPTF</sequence>
<organism evidence="1 2">
    <name type="scientific">Mycena venus</name>
    <dbReference type="NCBI Taxonomy" id="2733690"/>
    <lineage>
        <taxon>Eukaryota</taxon>
        <taxon>Fungi</taxon>
        <taxon>Dikarya</taxon>
        <taxon>Basidiomycota</taxon>
        <taxon>Agaricomycotina</taxon>
        <taxon>Agaricomycetes</taxon>
        <taxon>Agaricomycetidae</taxon>
        <taxon>Agaricales</taxon>
        <taxon>Marasmiineae</taxon>
        <taxon>Mycenaceae</taxon>
        <taxon>Mycena</taxon>
    </lineage>
</organism>